<feature type="region of interest" description="Disordered" evidence="1">
    <location>
        <begin position="18"/>
        <end position="70"/>
    </location>
</feature>
<dbReference type="KEGG" id="kpin:30168960"/>
<evidence type="ECO:0000256" key="1">
    <source>
        <dbReference type="SAM" id="MobiDB-lite"/>
    </source>
</evidence>
<reference evidence="2" key="1">
    <citation type="submission" date="2013-07" db="EMBL/GenBank/DDBJ databases">
        <title>The Genome Sequence of Cryptococcus pinus CBS10737.</title>
        <authorList>
            <consortium name="The Broad Institute Genome Sequencing Platform"/>
            <person name="Cuomo C."/>
            <person name="Litvintseva A."/>
            <person name="Chen Y."/>
            <person name="Heitman J."/>
            <person name="Sun S."/>
            <person name="Springer D."/>
            <person name="Dromer F."/>
            <person name="Young S.K."/>
            <person name="Zeng Q."/>
            <person name="Gargeya S."/>
            <person name="Fitzgerald M."/>
            <person name="Abouelleil A."/>
            <person name="Alvarado L."/>
            <person name="Berlin A.M."/>
            <person name="Chapman S.B."/>
            <person name="Dewar J."/>
            <person name="Goldberg J."/>
            <person name="Griggs A."/>
            <person name="Gujja S."/>
            <person name="Hansen M."/>
            <person name="Howarth C."/>
            <person name="Imamovic A."/>
            <person name="Larimer J."/>
            <person name="McCowan C."/>
            <person name="Murphy C."/>
            <person name="Pearson M."/>
            <person name="Priest M."/>
            <person name="Roberts A."/>
            <person name="Saif S."/>
            <person name="Shea T."/>
            <person name="Sykes S."/>
            <person name="Wortman J."/>
            <person name="Nusbaum C."/>
            <person name="Birren B."/>
        </authorList>
    </citation>
    <scope>NUCLEOTIDE SEQUENCE [LARGE SCALE GENOMIC DNA]</scope>
    <source>
        <strain evidence="2">CBS 10737</strain>
    </source>
</reference>
<proteinExistence type="predicted"/>
<organism evidence="2">
    <name type="scientific">Kwoniella pini CBS 10737</name>
    <dbReference type="NCBI Taxonomy" id="1296096"/>
    <lineage>
        <taxon>Eukaryota</taxon>
        <taxon>Fungi</taxon>
        <taxon>Dikarya</taxon>
        <taxon>Basidiomycota</taxon>
        <taxon>Agaricomycotina</taxon>
        <taxon>Tremellomycetes</taxon>
        <taxon>Tremellales</taxon>
        <taxon>Cryptococcaceae</taxon>
        <taxon>Kwoniella</taxon>
    </lineage>
</organism>
<sequence length="133" mass="14924">MFIENIDMLEEEIKPILSFSSSNSNSNSDESLKDVKPHIHRKSPTNPKSKSSNTDSKTSNSMPKKKQKIKVEFNMSNSSKAKFAENLIDQGIKNYDKTLVEAETGFTKSQQAEMLKKGRGSLWKALYGFASTL</sequence>
<dbReference type="Proteomes" id="UP000094020">
    <property type="component" value="Chromosome 1"/>
</dbReference>
<reference evidence="3" key="4">
    <citation type="submission" date="2024-02" db="EMBL/GenBank/DDBJ databases">
        <title>Comparative genomics of Cryptococcus and Kwoniella reveals pathogenesis evolution and contrasting modes of karyotype evolution via chromosome fusion or intercentromeric recombination.</title>
        <authorList>
            <person name="Coelho M.A."/>
            <person name="David-Palma M."/>
            <person name="Shea T."/>
            <person name="Bowers K."/>
            <person name="McGinley-Smith S."/>
            <person name="Mohammad A.W."/>
            <person name="Gnirke A."/>
            <person name="Yurkov A.M."/>
            <person name="Nowrousian M."/>
            <person name="Sun S."/>
            <person name="Cuomo C.A."/>
            <person name="Heitman J."/>
        </authorList>
    </citation>
    <scope>NUCLEOTIDE SEQUENCE</scope>
    <source>
        <strain evidence="3">CBS 10737</strain>
    </source>
</reference>
<protein>
    <submittedName>
        <fullName evidence="2">Uncharacterized protein</fullName>
    </submittedName>
</protein>
<feature type="compositionally biased region" description="Low complexity" evidence="1">
    <location>
        <begin position="18"/>
        <end position="28"/>
    </location>
</feature>
<keyword evidence="4" id="KW-1185">Reference proteome</keyword>
<accession>A0A1B9ID99</accession>
<dbReference type="GeneID" id="30168960"/>
<dbReference type="OrthoDB" id="2565105at2759"/>
<evidence type="ECO:0000313" key="3">
    <source>
        <dbReference type="EMBL" id="WWC66829.1"/>
    </source>
</evidence>
<evidence type="ECO:0000313" key="2">
    <source>
        <dbReference type="EMBL" id="OCF53290.1"/>
    </source>
</evidence>
<reference evidence="3" key="2">
    <citation type="submission" date="2013-07" db="EMBL/GenBank/DDBJ databases">
        <authorList>
            <consortium name="The Broad Institute Genome Sequencing Platform"/>
            <person name="Cuomo C."/>
            <person name="Litvintseva A."/>
            <person name="Chen Y."/>
            <person name="Heitman J."/>
            <person name="Sun S."/>
            <person name="Springer D."/>
            <person name="Dromer F."/>
            <person name="Young S.K."/>
            <person name="Zeng Q."/>
            <person name="Gargeya S."/>
            <person name="Fitzgerald M."/>
            <person name="Abouelleil A."/>
            <person name="Alvarado L."/>
            <person name="Berlin A.M."/>
            <person name="Chapman S.B."/>
            <person name="Dewar J."/>
            <person name="Goldberg J."/>
            <person name="Griggs A."/>
            <person name="Gujja S."/>
            <person name="Hansen M."/>
            <person name="Howarth C."/>
            <person name="Imamovic A."/>
            <person name="Larimer J."/>
            <person name="McCowan C."/>
            <person name="Murphy C."/>
            <person name="Pearson M."/>
            <person name="Priest M."/>
            <person name="Roberts A."/>
            <person name="Saif S."/>
            <person name="Shea T."/>
            <person name="Sykes S."/>
            <person name="Wortman J."/>
            <person name="Nusbaum C."/>
            <person name="Birren B."/>
        </authorList>
    </citation>
    <scope>NUCLEOTIDE SEQUENCE</scope>
    <source>
        <strain evidence="3">CBS 10737</strain>
    </source>
</reference>
<name>A0A1B9ID99_9TREE</name>
<evidence type="ECO:0000313" key="4">
    <source>
        <dbReference type="Proteomes" id="UP000094020"/>
    </source>
</evidence>
<reference evidence="2" key="3">
    <citation type="submission" date="2016-07" db="EMBL/GenBank/DDBJ databases">
        <title>Evolution of pathogenesis and genome organization in the Tremellales.</title>
        <authorList>
            <person name="Cuomo C."/>
            <person name="Litvintseva A."/>
            <person name="Heitman J."/>
            <person name="Chen Y."/>
            <person name="Sun S."/>
            <person name="Springer D."/>
            <person name="Dromer F."/>
            <person name="Young S."/>
            <person name="Zeng Q."/>
            <person name="Chapman S."/>
            <person name="Gujja S."/>
            <person name="Saif S."/>
            <person name="Birren B."/>
        </authorList>
    </citation>
    <scope>NUCLEOTIDE SEQUENCE</scope>
    <source>
        <strain evidence="2">CBS 10737</strain>
    </source>
</reference>
<feature type="compositionally biased region" description="Low complexity" evidence="1">
    <location>
        <begin position="44"/>
        <end position="61"/>
    </location>
</feature>
<dbReference type="RefSeq" id="XP_019014509.1">
    <property type="nucleotide sequence ID" value="XM_019152371.1"/>
</dbReference>
<dbReference type="EMBL" id="CP144519">
    <property type="protein sequence ID" value="WWC66829.1"/>
    <property type="molecule type" value="Genomic_DNA"/>
</dbReference>
<gene>
    <name evidence="2" type="ORF">I206_00591</name>
    <name evidence="3" type="ORF">I206_100736</name>
</gene>
<dbReference type="AlphaFoldDB" id="A0A1B9ID99"/>
<dbReference type="EMBL" id="KI894007">
    <property type="protein sequence ID" value="OCF53290.1"/>
    <property type="molecule type" value="Genomic_DNA"/>
</dbReference>